<dbReference type="Proteomes" id="UP000299102">
    <property type="component" value="Unassembled WGS sequence"/>
</dbReference>
<accession>A0A4C1YSG4</accession>
<protein>
    <submittedName>
        <fullName evidence="1">Uncharacterized protein</fullName>
    </submittedName>
</protein>
<dbReference type="AlphaFoldDB" id="A0A4C1YSG4"/>
<keyword evidence="2" id="KW-1185">Reference proteome</keyword>
<sequence>MIFASGPENQFDNNNQIKAAAGGRRLTRFGRALGSLILILCYADFSSDLRAAVQEVTGLASRRRGAAIELRPQDSNNWEKRFALVDPTGVSSFADAVRALLMPLTSEDVYTSRSGLYDFNDDY</sequence>
<evidence type="ECO:0000313" key="1">
    <source>
        <dbReference type="EMBL" id="GBP77275.1"/>
    </source>
</evidence>
<name>A0A4C1YSG4_EUMVA</name>
<gene>
    <name evidence="1" type="ORF">EVAR_50726_1</name>
</gene>
<dbReference type="EMBL" id="BGZK01001324">
    <property type="protein sequence ID" value="GBP77275.1"/>
    <property type="molecule type" value="Genomic_DNA"/>
</dbReference>
<reference evidence="1 2" key="1">
    <citation type="journal article" date="2019" name="Commun. Biol.">
        <title>The bagworm genome reveals a unique fibroin gene that provides high tensile strength.</title>
        <authorList>
            <person name="Kono N."/>
            <person name="Nakamura H."/>
            <person name="Ohtoshi R."/>
            <person name="Tomita M."/>
            <person name="Numata K."/>
            <person name="Arakawa K."/>
        </authorList>
    </citation>
    <scope>NUCLEOTIDE SEQUENCE [LARGE SCALE GENOMIC DNA]</scope>
</reference>
<comment type="caution">
    <text evidence="1">The sequence shown here is derived from an EMBL/GenBank/DDBJ whole genome shotgun (WGS) entry which is preliminary data.</text>
</comment>
<evidence type="ECO:0000313" key="2">
    <source>
        <dbReference type="Proteomes" id="UP000299102"/>
    </source>
</evidence>
<proteinExistence type="predicted"/>
<organism evidence="1 2">
    <name type="scientific">Eumeta variegata</name>
    <name type="common">Bagworm moth</name>
    <name type="synonym">Eumeta japonica</name>
    <dbReference type="NCBI Taxonomy" id="151549"/>
    <lineage>
        <taxon>Eukaryota</taxon>
        <taxon>Metazoa</taxon>
        <taxon>Ecdysozoa</taxon>
        <taxon>Arthropoda</taxon>
        <taxon>Hexapoda</taxon>
        <taxon>Insecta</taxon>
        <taxon>Pterygota</taxon>
        <taxon>Neoptera</taxon>
        <taxon>Endopterygota</taxon>
        <taxon>Lepidoptera</taxon>
        <taxon>Glossata</taxon>
        <taxon>Ditrysia</taxon>
        <taxon>Tineoidea</taxon>
        <taxon>Psychidae</taxon>
        <taxon>Oiketicinae</taxon>
        <taxon>Eumeta</taxon>
    </lineage>
</organism>